<evidence type="ECO:0000256" key="1">
    <source>
        <dbReference type="SAM" id="MobiDB-lite"/>
    </source>
</evidence>
<comment type="caution">
    <text evidence="2">The sequence shown here is derived from an EMBL/GenBank/DDBJ whole genome shotgun (WGS) entry which is preliminary data.</text>
</comment>
<dbReference type="Proteomes" id="UP001279410">
    <property type="component" value="Unassembled WGS sequence"/>
</dbReference>
<dbReference type="AlphaFoldDB" id="A0AAD3N836"/>
<proteinExistence type="predicted"/>
<feature type="compositionally biased region" description="Basic and acidic residues" evidence="1">
    <location>
        <begin position="1244"/>
        <end position="1258"/>
    </location>
</feature>
<evidence type="ECO:0000313" key="3">
    <source>
        <dbReference type="Proteomes" id="UP001279410"/>
    </source>
</evidence>
<name>A0AAD3N836_LATJO</name>
<feature type="region of interest" description="Disordered" evidence="1">
    <location>
        <begin position="855"/>
        <end position="1086"/>
    </location>
</feature>
<protein>
    <recommendedName>
        <fullName evidence="4">Transforming acidic coiled-coil-containing protein C-terminal domain-containing protein</fullName>
    </recommendedName>
</protein>
<feature type="compositionally biased region" description="Polar residues" evidence="1">
    <location>
        <begin position="95"/>
        <end position="111"/>
    </location>
</feature>
<feature type="region of interest" description="Disordered" evidence="1">
    <location>
        <begin position="1125"/>
        <end position="1159"/>
    </location>
</feature>
<feature type="region of interest" description="Disordered" evidence="1">
    <location>
        <begin position="576"/>
        <end position="628"/>
    </location>
</feature>
<gene>
    <name evidence="2" type="ORF">AKAME5_001883500</name>
</gene>
<keyword evidence="3" id="KW-1185">Reference proteome</keyword>
<evidence type="ECO:0008006" key="4">
    <source>
        <dbReference type="Google" id="ProtNLM"/>
    </source>
</evidence>
<feature type="compositionally biased region" description="Basic and acidic residues" evidence="1">
    <location>
        <begin position="79"/>
        <end position="94"/>
    </location>
</feature>
<feature type="region of interest" description="Disordered" evidence="1">
    <location>
        <begin position="230"/>
        <end position="272"/>
    </location>
</feature>
<feature type="compositionally biased region" description="Polar residues" evidence="1">
    <location>
        <begin position="576"/>
        <end position="588"/>
    </location>
</feature>
<feature type="region of interest" description="Disordered" evidence="1">
    <location>
        <begin position="1"/>
        <end position="177"/>
    </location>
</feature>
<feature type="compositionally biased region" description="Basic and acidic residues" evidence="1">
    <location>
        <begin position="1053"/>
        <end position="1076"/>
    </location>
</feature>
<feature type="compositionally biased region" description="Polar residues" evidence="1">
    <location>
        <begin position="123"/>
        <end position="142"/>
    </location>
</feature>
<feature type="region of interest" description="Disordered" evidence="1">
    <location>
        <begin position="350"/>
        <end position="397"/>
    </location>
</feature>
<feature type="compositionally biased region" description="Polar residues" evidence="1">
    <location>
        <begin position="946"/>
        <end position="964"/>
    </location>
</feature>
<organism evidence="2 3">
    <name type="scientific">Lates japonicus</name>
    <name type="common">Japanese lates</name>
    <dbReference type="NCBI Taxonomy" id="270547"/>
    <lineage>
        <taxon>Eukaryota</taxon>
        <taxon>Metazoa</taxon>
        <taxon>Chordata</taxon>
        <taxon>Craniata</taxon>
        <taxon>Vertebrata</taxon>
        <taxon>Euteleostomi</taxon>
        <taxon>Actinopterygii</taxon>
        <taxon>Neopterygii</taxon>
        <taxon>Teleostei</taxon>
        <taxon>Neoteleostei</taxon>
        <taxon>Acanthomorphata</taxon>
        <taxon>Carangaria</taxon>
        <taxon>Carangaria incertae sedis</taxon>
        <taxon>Centropomidae</taxon>
        <taxon>Lates</taxon>
    </lineage>
</organism>
<feature type="compositionally biased region" description="Basic and acidic residues" evidence="1">
    <location>
        <begin position="479"/>
        <end position="490"/>
    </location>
</feature>
<feature type="compositionally biased region" description="Low complexity" evidence="1">
    <location>
        <begin position="243"/>
        <end position="257"/>
    </location>
</feature>
<feature type="compositionally biased region" description="Basic and acidic residues" evidence="1">
    <location>
        <begin position="359"/>
        <end position="392"/>
    </location>
</feature>
<feature type="compositionally biased region" description="Basic and acidic residues" evidence="1">
    <location>
        <begin position="670"/>
        <end position="679"/>
    </location>
</feature>
<feature type="compositionally biased region" description="Basic and acidic residues" evidence="1">
    <location>
        <begin position="1"/>
        <end position="17"/>
    </location>
</feature>
<dbReference type="EMBL" id="BRZM01000113">
    <property type="protein sequence ID" value="GLD67493.1"/>
    <property type="molecule type" value="Genomic_DNA"/>
</dbReference>
<sequence length="1267" mass="135205">MPHNSAETEVKGQREATVHSADAETSPAEEGDREKDPLRIEAYINTSPLGLLTGPDCQAHSAVGLEGAGEGGGGGGRGGGEEVGEKAGLAREHSSFSQPEGSASGVSSAETETCPPTDVAESQLKSQSWSEPISTITESICTEQDRLSHPCQKQHGAAISPLPIHPEQSSSNTNGGVRADLKQNLISEEVLSLGRTCEESSITETERNYGQVLLSLIKPQPLTTSQQIPVERQASNNQQVQPESSTTEARTTESAAEFQVQTQAQSNSGSPAMSGVGVYVCGSSGSNNRVHFADTVKQEDCSSVDLRNMSVPVMDCASLPPLTVHESLHHPVVEASYIFPDFLSLKRPEIPTNAAPSKNEPEKQSSDDFSKPQKDTQLDKGDLESKDTKENIAIDQSGNDSLVTNTVDLQSVTEACTKQLPCHTEKNQTGNEECFDLLQTAGNAISKADPVTVEQVSAKVMKQEEAESVKGPINLCLSKDGEKEPNKLHAESTGSVKLDQPQEPLVSDAAILEEKEGNQHPLSSRSVLPADDVTCKPLSDVSTELPVGQLSSDLDPCSEPKSDTLTCTATLQAIPSDPSYQLPTQLDQTPPCGLDTTDPMKASEGRKSTIHSADLTKDESVTSEGAASDQSIPVIEQCARNPAFVLQPPGPMLSHLEFITDCDISLPEHREKRNADGDSTKVPGEVNGSKSREMTQKSLAQDLEPVDVSVKADETWPKLEERHYATESVAEVENSSINNVNISFSQEENLSPPIQPPGAVGTLAKDESDNIISLSQTEPDSITIKPVICEASISDGLINVSCPLRSDLPTNEAYDEIKKDNMKEKHKMADQTSMLFEENEKQVGEATVDNQKETAISSKLQTGKTGTSPQQSNGPDKEAAGETGDLQSSHKHKVQKSEVPIRDIKEEREMKRGIASESETETSSLSPNRPAGSSEDMLCTEVESGSEPQTVYDQSLRQTPTATLERSADRDAAPDLSAALGQSLSSPDPSCFAQQQEQQQQRLGSRHPTEELSGGCLEGVEKTNSQAQTPVPGVQVGTEKGDGSVGSLCQSGSRDESTRDDSRGNERMIGVEKGDGEGAQAAKGVDRIYVPSHIGSDLNQSGKAAERNASADIVIVTTCSDVSERGQAMDENKSPGLGGAQSADVSEVLPQDSQPKTDTNWIKALKEAASSLRVNKVNTIGTTSYSLRQEEIPSPEQAAEKTARGIPPPTPVKKASGCFADSTKEISRAPRTNTAHSRVFQTNTEHKIQPTKAEEEPPGRTSGSGDP</sequence>
<feature type="compositionally biased region" description="Polar residues" evidence="1">
    <location>
        <begin position="1230"/>
        <end position="1243"/>
    </location>
</feature>
<accession>A0AAD3N836</accession>
<feature type="compositionally biased region" description="Basic and acidic residues" evidence="1">
    <location>
        <begin position="895"/>
        <end position="914"/>
    </location>
</feature>
<feature type="region of interest" description="Disordered" evidence="1">
    <location>
        <begin position="475"/>
        <end position="503"/>
    </location>
</feature>
<feature type="region of interest" description="Disordered" evidence="1">
    <location>
        <begin position="670"/>
        <end position="702"/>
    </location>
</feature>
<feature type="compositionally biased region" description="Polar residues" evidence="1">
    <location>
        <begin position="230"/>
        <end position="242"/>
    </location>
</feature>
<feature type="compositionally biased region" description="Polar residues" evidence="1">
    <location>
        <begin position="259"/>
        <end position="271"/>
    </location>
</feature>
<reference evidence="2" key="1">
    <citation type="submission" date="2022-08" db="EMBL/GenBank/DDBJ databases">
        <title>Genome sequencing of akame (Lates japonicus).</title>
        <authorList>
            <person name="Hashiguchi Y."/>
            <person name="Takahashi H."/>
        </authorList>
    </citation>
    <scope>NUCLEOTIDE SEQUENCE</scope>
    <source>
        <strain evidence="2">Kochi</strain>
    </source>
</reference>
<feature type="compositionally biased region" description="Polar residues" evidence="1">
    <location>
        <begin position="855"/>
        <end position="874"/>
    </location>
</feature>
<feature type="compositionally biased region" description="Basic and acidic residues" evidence="1">
    <location>
        <begin position="30"/>
        <end position="39"/>
    </location>
</feature>
<feature type="compositionally biased region" description="Gly residues" evidence="1">
    <location>
        <begin position="66"/>
        <end position="78"/>
    </location>
</feature>
<evidence type="ECO:0000313" key="2">
    <source>
        <dbReference type="EMBL" id="GLD67493.1"/>
    </source>
</evidence>
<feature type="region of interest" description="Disordered" evidence="1">
    <location>
        <begin position="1187"/>
        <end position="1267"/>
    </location>
</feature>